<dbReference type="EMBL" id="CADCVA010000245">
    <property type="protein sequence ID" value="CAA9425018.1"/>
    <property type="molecule type" value="Genomic_DNA"/>
</dbReference>
<gene>
    <name evidence="1" type="ORF">AVDCRST_MAG82-1704</name>
</gene>
<sequence length="105" mass="11554">MVVGRVDLRHVAADDLEACKAPHQLLRLAACEVPYLRRARCSRRIKVRTFKKRGVSNESPGPQRLNGFSLLSEYQEVVSDSLLVSDSLITSEGSLCGGPNALRSM</sequence>
<evidence type="ECO:0000313" key="1">
    <source>
        <dbReference type="EMBL" id="CAA9425018.1"/>
    </source>
</evidence>
<protein>
    <submittedName>
        <fullName evidence="1">Uncharacterized protein</fullName>
    </submittedName>
</protein>
<accession>A0A6J4PUL8</accession>
<proteinExistence type="predicted"/>
<name>A0A6J4PUL8_9ACTN</name>
<dbReference type="AlphaFoldDB" id="A0A6J4PUL8"/>
<reference evidence="1" key="1">
    <citation type="submission" date="2020-02" db="EMBL/GenBank/DDBJ databases">
        <authorList>
            <person name="Meier V. D."/>
        </authorList>
    </citation>
    <scope>NUCLEOTIDE SEQUENCE</scope>
    <source>
        <strain evidence="1">AVDCRST_MAG82</strain>
    </source>
</reference>
<organism evidence="1">
    <name type="scientific">uncultured Rubrobacteraceae bacterium</name>
    <dbReference type="NCBI Taxonomy" id="349277"/>
    <lineage>
        <taxon>Bacteria</taxon>
        <taxon>Bacillati</taxon>
        <taxon>Actinomycetota</taxon>
        <taxon>Rubrobacteria</taxon>
        <taxon>Rubrobacterales</taxon>
        <taxon>Rubrobacteraceae</taxon>
        <taxon>environmental samples</taxon>
    </lineage>
</organism>